<dbReference type="InterPro" id="IPR036063">
    <property type="entry name" value="Smr_dom_sf"/>
</dbReference>
<accession>A0A975IZR0</accession>
<dbReference type="Pfam" id="PF01713">
    <property type="entry name" value="Smr"/>
    <property type="match status" value="1"/>
</dbReference>
<dbReference type="RefSeq" id="WP_211631392.1">
    <property type="nucleotide sequence ID" value="NZ_CP073100.1"/>
</dbReference>
<sequence>MEEHDDIIPIEPGPELDLHTFHPSDLGDLLPEWFDGCLERGIHAIRVIHGKGSGALREGVHALLRKLPQVRDFQYPAGEGSGGWGATWVYLKPRE</sequence>
<dbReference type="PROSITE" id="PS50828">
    <property type="entry name" value="SMR"/>
    <property type="match status" value="1"/>
</dbReference>
<reference evidence="2" key="1">
    <citation type="submission" date="2021-04" db="EMBL/GenBank/DDBJ databases">
        <title>Luteolibacter sp. 32A isolated from the skin of an Anderson's salamander (Ambystoma andersonii).</title>
        <authorList>
            <person name="Spergser J."/>
            <person name="Busse H.-J."/>
        </authorList>
    </citation>
    <scope>NUCLEOTIDE SEQUENCE</scope>
    <source>
        <strain evidence="2">32A</strain>
    </source>
</reference>
<dbReference type="KEGG" id="lamb:KBB96_20660"/>
<organism evidence="2 3">
    <name type="scientific">Luteolibacter ambystomatis</name>
    <dbReference type="NCBI Taxonomy" id="2824561"/>
    <lineage>
        <taxon>Bacteria</taxon>
        <taxon>Pseudomonadati</taxon>
        <taxon>Verrucomicrobiota</taxon>
        <taxon>Verrucomicrobiia</taxon>
        <taxon>Verrucomicrobiales</taxon>
        <taxon>Verrucomicrobiaceae</taxon>
        <taxon>Luteolibacter</taxon>
    </lineage>
</organism>
<dbReference type="AlphaFoldDB" id="A0A975IZR0"/>
<gene>
    <name evidence="2" type="ORF">KBB96_20660</name>
</gene>
<evidence type="ECO:0000313" key="3">
    <source>
        <dbReference type="Proteomes" id="UP000676169"/>
    </source>
</evidence>
<dbReference type="Gene3D" id="3.30.1370.110">
    <property type="match status" value="1"/>
</dbReference>
<dbReference type="InterPro" id="IPR002625">
    <property type="entry name" value="Smr_dom"/>
</dbReference>
<evidence type="ECO:0000313" key="2">
    <source>
        <dbReference type="EMBL" id="QUE51253.1"/>
    </source>
</evidence>
<dbReference type="Proteomes" id="UP000676169">
    <property type="component" value="Chromosome"/>
</dbReference>
<keyword evidence="3" id="KW-1185">Reference proteome</keyword>
<protein>
    <submittedName>
        <fullName evidence="2">Smr/MutS family protein</fullName>
    </submittedName>
</protein>
<dbReference type="SUPFAM" id="SSF160443">
    <property type="entry name" value="SMR domain-like"/>
    <property type="match status" value="1"/>
</dbReference>
<dbReference type="SMART" id="SM00463">
    <property type="entry name" value="SMR"/>
    <property type="match status" value="1"/>
</dbReference>
<name>A0A975IZR0_9BACT</name>
<evidence type="ECO:0000259" key="1">
    <source>
        <dbReference type="PROSITE" id="PS50828"/>
    </source>
</evidence>
<proteinExistence type="predicted"/>
<dbReference type="EMBL" id="CP073100">
    <property type="protein sequence ID" value="QUE51253.1"/>
    <property type="molecule type" value="Genomic_DNA"/>
</dbReference>
<feature type="domain" description="Smr" evidence="1">
    <location>
        <begin position="16"/>
        <end position="92"/>
    </location>
</feature>